<dbReference type="OrthoDB" id="108135at2"/>
<keyword evidence="1" id="KW-0732">Signal</keyword>
<dbReference type="PANTHER" id="PTHR35333">
    <property type="entry name" value="BETA-LACTAMASE"/>
    <property type="match status" value="1"/>
</dbReference>
<organism evidence="4 5">
    <name type="scientific">Nonomuraea terrae</name>
    <dbReference type="NCBI Taxonomy" id="2530383"/>
    <lineage>
        <taxon>Bacteria</taxon>
        <taxon>Bacillati</taxon>
        <taxon>Actinomycetota</taxon>
        <taxon>Actinomycetes</taxon>
        <taxon>Streptosporangiales</taxon>
        <taxon>Streptosporangiaceae</taxon>
        <taxon>Nonomuraea</taxon>
    </lineage>
</organism>
<feature type="signal peptide" evidence="1">
    <location>
        <begin position="1"/>
        <end position="34"/>
    </location>
</feature>
<dbReference type="Pfam" id="PF18042">
    <property type="entry name" value="ORF_12_N"/>
    <property type="match status" value="1"/>
</dbReference>
<dbReference type="Gene3D" id="3.10.450.280">
    <property type="match status" value="1"/>
</dbReference>
<dbReference type="PANTHER" id="PTHR35333:SF5">
    <property type="entry name" value="CONSERVED LIPOPROTEIN LPQF-RELATED"/>
    <property type="match status" value="1"/>
</dbReference>
<keyword evidence="5" id="KW-1185">Reference proteome</keyword>
<evidence type="ECO:0000259" key="3">
    <source>
        <dbReference type="Pfam" id="PF18042"/>
    </source>
</evidence>
<dbReference type="Pfam" id="PF13354">
    <property type="entry name" value="Beta-lactamase2"/>
    <property type="match status" value="1"/>
</dbReference>
<dbReference type="SUPFAM" id="SSF56601">
    <property type="entry name" value="beta-lactamase/transpeptidase-like"/>
    <property type="match status" value="1"/>
</dbReference>
<sequence length="454" mass="48358">MNPSSKPARRLAAAAIAITLPACVALPASAQATAAPVARSVAAAPEIPDTAAGRQLSWLLEAVNRTPLPESELSGHFEAGFLTSVPPAQLNQVLAQFAGMRLEQLAQPQENTLVARVTVTGVPFAVQLTVNAAGLINGLLFQPVTPPPATPRSWDEIDERLSRTAPQTGFLAAELTPNGTCVPVHAVAAEQARPLGSMVKLYVLGAVSKAIANGKFGWDTELTITPELKSLPSGQLQDRPDGSKVTVLEAAELMISISDNTATDLLIHQVGRKAVERTMRAWGAHDKRNAPVITTRELFVLKGVDHPRHAKRYLSLNNAKQRAYLDDVVAKTPLSRFAMWTAPRELAELEWYASPTEICQAYAGLVKLGDEHIAQAMSINDAGLGLDRKEWPQVWFKGGSEPGVSDLSFLARTSAGKTYVVTTMAIDPGAPLDPMVAQEQVALARGAFTLAGGS</sequence>
<protein>
    <submittedName>
        <fullName evidence="4">Uncharacterized protein</fullName>
    </submittedName>
</protein>
<dbReference type="GO" id="GO:0046677">
    <property type="term" value="P:response to antibiotic"/>
    <property type="evidence" value="ECO:0007669"/>
    <property type="project" value="InterPro"/>
</dbReference>
<dbReference type="AlphaFoldDB" id="A0A4R4XJE7"/>
<feature type="domain" description="ORF 12 gene product N-terminal" evidence="3">
    <location>
        <begin position="47"/>
        <end position="136"/>
    </location>
</feature>
<gene>
    <name evidence="4" type="ORF">E1286_45540</name>
</gene>
<dbReference type="GO" id="GO:0030655">
    <property type="term" value="P:beta-lactam antibiotic catabolic process"/>
    <property type="evidence" value="ECO:0007669"/>
    <property type="project" value="InterPro"/>
</dbReference>
<comment type="caution">
    <text evidence="4">The sequence shown here is derived from an EMBL/GenBank/DDBJ whole genome shotgun (WGS) entry which is preliminary data.</text>
</comment>
<evidence type="ECO:0000259" key="2">
    <source>
        <dbReference type="Pfam" id="PF13354"/>
    </source>
</evidence>
<reference evidence="4 5" key="1">
    <citation type="submission" date="2019-03" db="EMBL/GenBank/DDBJ databases">
        <title>Draft genome sequences of novel Actinobacteria.</title>
        <authorList>
            <person name="Sahin N."/>
            <person name="Ay H."/>
            <person name="Saygin H."/>
        </authorList>
    </citation>
    <scope>NUCLEOTIDE SEQUENCE [LARGE SCALE GENOMIC DNA]</scope>
    <source>
        <strain evidence="4 5">CH32</strain>
    </source>
</reference>
<dbReference type="RefSeq" id="WP_132623382.1">
    <property type="nucleotide sequence ID" value="NZ_SMKQ01000336.1"/>
</dbReference>
<name>A0A4R4XJE7_9ACTN</name>
<feature type="domain" description="Beta-lactamase class A catalytic" evidence="2">
    <location>
        <begin position="187"/>
        <end position="288"/>
    </location>
</feature>
<evidence type="ECO:0000256" key="1">
    <source>
        <dbReference type="SAM" id="SignalP"/>
    </source>
</evidence>
<dbReference type="InterPro" id="IPR012338">
    <property type="entry name" value="Beta-lactam/transpept-like"/>
</dbReference>
<accession>A0A4R4XJE7</accession>
<evidence type="ECO:0000313" key="4">
    <source>
        <dbReference type="EMBL" id="TDD30990.1"/>
    </source>
</evidence>
<feature type="chain" id="PRO_5038458509" evidence="1">
    <location>
        <begin position="35"/>
        <end position="454"/>
    </location>
</feature>
<dbReference type="GO" id="GO:0008800">
    <property type="term" value="F:beta-lactamase activity"/>
    <property type="evidence" value="ECO:0007669"/>
    <property type="project" value="InterPro"/>
</dbReference>
<dbReference type="EMBL" id="SMKQ01000336">
    <property type="protein sequence ID" value="TDD30990.1"/>
    <property type="molecule type" value="Genomic_DNA"/>
</dbReference>
<evidence type="ECO:0000313" key="5">
    <source>
        <dbReference type="Proteomes" id="UP000295302"/>
    </source>
</evidence>
<proteinExistence type="predicted"/>
<dbReference type="InterPro" id="IPR045155">
    <property type="entry name" value="Beta-lactam_cat"/>
</dbReference>
<dbReference type="Proteomes" id="UP000295302">
    <property type="component" value="Unassembled WGS sequence"/>
</dbReference>
<dbReference type="InterPro" id="IPR040846">
    <property type="entry name" value="ORF_12_N"/>
</dbReference>
<dbReference type="InterPro" id="IPR000871">
    <property type="entry name" value="Beta-lactam_class-A"/>
</dbReference>
<dbReference type="Gene3D" id="3.40.710.10">
    <property type="entry name" value="DD-peptidase/beta-lactamase superfamily"/>
    <property type="match status" value="1"/>
</dbReference>